<dbReference type="SUPFAM" id="SSF53756">
    <property type="entry name" value="UDP-Glycosyltransferase/glycogen phosphorylase"/>
    <property type="match status" value="1"/>
</dbReference>
<dbReference type="PANTHER" id="PTHR10788:SF106">
    <property type="entry name" value="BCDNA.GH08860"/>
    <property type="match status" value="1"/>
</dbReference>
<proteinExistence type="predicted"/>
<dbReference type="Pfam" id="PF00982">
    <property type="entry name" value="Glyco_transf_20"/>
    <property type="match status" value="1"/>
</dbReference>
<dbReference type="EMBL" id="CAFBNF010000036">
    <property type="protein sequence ID" value="CAB4935589.1"/>
    <property type="molecule type" value="Genomic_DNA"/>
</dbReference>
<gene>
    <name evidence="1" type="ORF">UFOPK3773_00512</name>
</gene>
<accession>A0A6J7IXL4</accession>
<organism evidence="1">
    <name type="scientific">freshwater metagenome</name>
    <dbReference type="NCBI Taxonomy" id="449393"/>
    <lineage>
        <taxon>unclassified sequences</taxon>
        <taxon>metagenomes</taxon>
        <taxon>ecological metagenomes</taxon>
    </lineage>
</organism>
<protein>
    <submittedName>
        <fullName evidence="1">Unannotated protein</fullName>
    </submittedName>
</protein>
<dbReference type="InterPro" id="IPR001830">
    <property type="entry name" value="Glyco_trans_20"/>
</dbReference>
<dbReference type="Gene3D" id="3.40.50.2000">
    <property type="entry name" value="Glycogen Phosphorylase B"/>
    <property type="match status" value="2"/>
</dbReference>
<name>A0A6J7IXL4_9ZZZZ</name>
<dbReference type="GO" id="GO:0005992">
    <property type="term" value="P:trehalose biosynthetic process"/>
    <property type="evidence" value="ECO:0007669"/>
    <property type="project" value="InterPro"/>
</dbReference>
<evidence type="ECO:0000313" key="1">
    <source>
        <dbReference type="EMBL" id="CAB4935589.1"/>
    </source>
</evidence>
<dbReference type="GO" id="GO:0003825">
    <property type="term" value="F:alpha,alpha-trehalose-phosphate synthase (UDP-forming) activity"/>
    <property type="evidence" value="ECO:0007669"/>
    <property type="project" value="TreeGrafter"/>
</dbReference>
<sequence>MSEPVDLVVVAHRLPFELVRDDDGALSYRRSPGGLVSALQSALRNRRALWIGSAGRSCDQGVADALDNPVVAACEFDEIVLDRGVWSPHYLGFCTSALWPLYHSAEVAPVYRGSDFAAYCQVNEMFAARAAARASEGGMVWVHDYQLQLVPSMLRRLRPDVRIGFFLHTPFPADELFEQMPWCRQLLEGMLGADVIGFQTEGDVAHFLAATQRCLALRSEAGRVVVDEFASRRDVAVGCFPVGIDTELYAAAAAMPEVVERAAQIRGELGDPRTLIVAIDRLDYTKGIDLRIRAFAELLTDRTAHNRGVVMVQKAVLSRESAHEYRRVRHDIERLVSRTNDACGGADLLHVDYLQQPLDLLELVAMYVAADIMMVTPRSDGMNLVAKEYVATRLHNDGALILSEFAGAARQLDAAWLVDPHDIAALKNSMEAALAADRPEQQRRMSALRAQVHGHDVDRWCQLFLDSLAQPILT</sequence>
<dbReference type="CDD" id="cd03788">
    <property type="entry name" value="GT20_TPS"/>
    <property type="match status" value="1"/>
</dbReference>
<dbReference type="AlphaFoldDB" id="A0A6J7IXL4"/>
<reference evidence="1" key="1">
    <citation type="submission" date="2020-05" db="EMBL/GenBank/DDBJ databases">
        <authorList>
            <person name="Chiriac C."/>
            <person name="Salcher M."/>
            <person name="Ghai R."/>
            <person name="Kavagutti S V."/>
        </authorList>
    </citation>
    <scope>NUCLEOTIDE SEQUENCE</scope>
</reference>
<dbReference type="PANTHER" id="PTHR10788">
    <property type="entry name" value="TREHALOSE-6-PHOSPHATE SYNTHASE"/>
    <property type="match status" value="1"/>
</dbReference>